<reference evidence="9 10" key="1">
    <citation type="submission" date="2020-04" db="EMBL/GenBank/DDBJ databases">
        <title>Plant Genome Project.</title>
        <authorList>
            <person name="Zhang R.-G."/>
        </authorList>
    </citation>
    <scope>NUCLEOTIDE SEQUENCE [LARGE SCALE GENOMIC DNA]</scope>
    <source>
        <strain evidence="9">YNK0</strain>
        <tissue evidence="9">Leaf</tissue>
    </source>
</reference>
<feature type="region of interest" description="Disordered" evidence="7">
    <location>
        <begin position="57"/>
        <end position="80"/>
    </location>
</feature>
<dbReference type="PANTHER" id="PTHR33057:SF21">
    <property type="entry name" value="TRANSCRIPTION REPRESSOR"/>
    <property type="match status" value="1"/>
</dbReference>
<keyword evidence="5 6" id="KW-0539">Nucleus</keyword>
<feature type="domain" description="OVATE" evidence="8">
    <location>
        <begin position="127"/>
        <end position="190"/>
    </location>
</feature>
<dbReference type="Proteomes" id="UP000655225">
    <property type="component" value="Unassembled WGS sequence"/>
</dbReference>
<evidence type="ECO:0000256" key="1">
    <source>
        <dbReference type="ARBA" id="ARBA00004123"/>
    </source>
</evidence>
<name>A0A835D2F1_TETSI</name>
<keyword evidence="3 6" id="KW-0805">Transcription regulation</keyword>
<accession>A0A835D2F1</accession>
<dbReference type="OMA" id="LMCYLTL"/>
<dbReference type="AlphaFoldDB" id="A0A835D2F1"/>
<protein>
    <recommendedName>
        <fullName evidence="6">Transcription repressor</fullName>
    </recommendedName>
    <alternativeName>
        <fullName evidence="6">Ovate family protein</fullName>
    </alternativeName>
</protein>
<dbReference type="NCBIfam" id="TIGR01568">
    <property type="entry name" value="A_thal_3678"/>
    <property type="match status" value="1"/>
</dbReference>
<dbReference type="InterPro" id="IPR006458">
    <property type="entry name" value="Ovate_C"/>
</dbReference>
<comment type="caution">
    <text evidence="9">The sequence shown here is derived from an EMBL/GenBank/DDBJ whole genome shotgun (WGS) entry which is preliminary data.</text>
</comment>
<dbReference type="GO" id="GO:0045892">
    <property type="term" value="P:negative regulation of DNA-templated transcription"/>
    <property type="evidence" value="ECO:0007669"/>
    <property type="project" value="UniProtKB-UniRule"/>
</dbReference>
<evidence type="ECO:0000259" key="8">
    <source>
        <dbReference type="PROSITE" id="PS51754"/>
    </source>
</evidence>
<sequence length="215" mass="23920">MPTTLGKNLHLCFSKLKWPPTSQSPSKKDHSRPSHIPTTTTSSILIKNFNSLYDLTSDSTSKSPTPSTDDVSSSDSDYGAETTTPDFATVFASQRFFFSSPGRSNSIIESPECPPESDKLIGGGVPIPTFSPDPYMDFRRSMQEMVEVRDLLDVRADWDYLHELLLCYLTLNPKHTHKFIIGAFADLLVCLMSSTDEARPDSEVSGRCTDSRHFV</sequence>
<dbReference type="InterPro" id="IPR038933">
    <property type="entry name" value="Ovate"/>
</dbReference>
<dbReference type="Pfam" id="PF04844">
    <property type="entry name" value="Ovate"/>
    <property type="match status" value="1"/>
</dbReference>
<evidence type="ECO:0000256" key="5">
    <source>
        <dbReference type="ARBA" id="ARBA00023242"/>
    </source>
</evidence>
<comment type="function">
    <text evidence="6">Transcriptional repressor that regulates multiple aspects of plant growth and development.</text>
</comment>
<gene>
    <name evidence="9" type="ORF">HHK36_026734</name>
</gene>
<proteinExistence type="predicted"/>
<evidence type="ECO:0000256" key="6">
    <source>
        <dbReference type="RuleBase" id="RU367028"/>
    </source>
</evidence>
<dbReference type="EMBL" id="JABCRI010000020">
    <property type="protein sequence ID" value="KAF8388068.1"/>
    <property type="molecule type" value="Genomic_DNA"/>
</dbReference>
<dbReference type="GO" id="GO:0005634">
    <property type="term" value="C:nucleus"/>
    <property type="evidence" value="ECO:0007669"/>
    <property type="project" value="UniProtKB-SubCell"/>
</dbReference>
<keyword evidence="2 6" id="KW-0678">Repressor</keyword>
<evidence type="ECO:0000313" key="10">
    <source>
        <dbReference type="Proteomes" id="UP000655225"/>
    </source>
</evidence>
<evidence type="ECO:0000256" key="3">
    <source>
        <dbReference type="ARBA" id="ARBA00023015"/>
    </source>
</evidence>
<evidence type="ECO:0000313" key="9">
    <source>
        <dbReference type="EMBL" id="KAF8388068.1"/>
    </source>
</evidence>
<comment type="subcellular location">
    <subcellularLocation>
        <location evidence="1 6">Nucleus</location>
    </subcellularLocation>
</comment>
<keyword evidence="4 6" id="KW-0804">Transcription</keyword>
<dbReference type="OrthoDB" id="690912at2759"/>
<dbReference type="PANTHER" id="PTHR33057">
    <property type="entry name" value="TRANSCRIPTION REPRESSOR OFP7-RELATED"/>
    <property type="match status" value="1"/>
</dbReference>
<evidence type="ECO:0000256" key="4">
    <source>
        <dbReference type="ARBA" id="ARBA00023163"/>
    </source>
</evidence>
<evidence type="ECO:0000256" key="2">
    <source>
        <dbReference type="ARBA" id="ARBA00022491"/>
    </source>
</evidence>
<organism evidence="9 10">
    <name type="scientific">Tetracentron sinense</name>
    <name type="common">Spur-leaf</name>
    <dbReference type="NCBI Taxonomy" id="13715"/>
    <lineage>
        <taxon>Eukaryota</taxon>
        <taxon>Viridiplantae</taxon>
        <taxon>Streptophyta</taxon>
        <taxon>Embryophyta</taxon>
        <taxon>Tracheophyta</taxon>
        <taxon>Spermatophyta</taxon>
        <taxon>Magnoliopsida</taxon>
        <taxon>Trochodendrales</taxon>
        <taxon>Trochodendraceae</taxon>
        <taxon>Tetracentron</taxon>
    </lineage>
</organism>
<evidence type="ECO:0000256" key="7">
    <source>
        <dbReference type="SAM" id="MobiDB-lite"/>
    </source>
</evidence>
<dbReference type="PROSITE" id="PS51754">
    <property type="entry name" value="OVATE"/>
    <property type="match status" value="1"/>
</dbReference>
<keyword evidence="10" id="KW-1185">Reference proteome</keyword>
<feature type="compositionally biased region" description="Low complexity" evidence="7">
    <location>
        <begin position="57"/>
        <end position="77"/>
    </location>
</feature>
<feature type="region of interest" description="Disordered" evidence="7">
    <location>
        <begin position="19"/>
        <end position="40"/>
    </location>
</feature>